<feature type="region of interest" description="Disordered" evidence="2">
    <location>
        <begin position="347"/>
        <end position="369"/>
    </location>
</feature>
<evidence type="ECO:0000256" key="2">
    <source>
        <dbReference type="SAM" id="MobiDB-lite"/>
    </source>
</evidence>
<dbReference type="EMBL" id="JAPDOD010000029">
    <property type="protein sequence ID" value="MDA0163987.1"/>
    <property type="molecule type" value="Genomic_DNA"/>
</dbReference>
<evidence type="ECO:0000313" key="4">
    <source>
        <dbReference type="EMBL" id="MDA0163987.1"/>
    </source>
</evidence>
<feature type="domain" description="Cell envelope-related transcriptional attenuator" evidence="3">
    <location>
        <begin position="105"/>
        <end position="256"/>
    </location>
</feature>
<evidence type="ECO:0000256" key="1">
    <source>
        <dbReference type="ARBA" id="ARBA00006068"/>
    </source>
</evidence>
<evidence type="ECO:0000313" key="5">
    <source>
        <dbReference type="Proteomes" id="UP001149140"/>
    </source>
</evidence>
<feature type="region of interest" description="Disordered" evidence="2">
    <location>
        <begin position="51"/>
        <end position="73"/>
    </location>
</feature>
<accession>A0A9X3MZE5</accession>
<dbReference type="InterPro" id="IPR004474">
    <property type="entry name" value="LytR_CpsA_psr"/>
</dbReference>
<dbReference type="PANTHER" id="PTHR33392">
    <property type="entry name" value="POLYISOPRENYL-TEICHOIC ACID--PEPTIDOGLYCAN TEICHOIC ACID TRANSFERASE TAGU"/>
    <property type="match status" value="1"/>
</dbReference>
<reference evidence="4" key="1">
    <citation type="submission" date="2022-10" db="EMBL/GenBank/DDBJ databases">
        <title>The WGS of Solirubrobacter ginsenosidimutans DSM 21036.</title>
        <authorList>
            <person name="Jiang Z."/>
        </authorList>
    </citation>
    <scope>NUCLEOTIDE SEQUENCE</scope>
    <source>
        <strain evidence="4">DSM 21036</strain>
    </source>
</reference>
<dbReference type="Gene3D" id="3.40.630.190">
    <property type="entry name" value="LCP protein"/>
    <property type="match status" value="1"/>
</dbReference>
<organism evidence="4 5">
    <name type="scientific">Solirubrobacter ginsenosidimutans</name>
    <dbReference type="NCBI Taxonomy" id="490573"/>
    <lineage>
        <taxon>Bacteria</taxon>
        <taxon>Bacillati</taxon>
        <taxon>Actinomycetota</taxon>
        <taxon>Thermoleophilia</taxon>
        <taxon>Solirubrobacterales</taxon>
        <taxon>Solirubrobacteraceae</taxon>
        <taxon>Solirubrobacter</taxon>
    </lineage>
</organism>
<dbReference type="InterPro" id="IPR050922">
    <property type="entry name" value="LytR/CpsA/Psr_CW_biosynth"/>
</dbReference>
<dbReference type="PANTHER" id="PTHR33392:SF6">
    <property type="entry name" value="POLYISOPRENYL-TEICHOIC ACID--PEPTIDOGLYCAN TEICHOIC ACID TRANSFERASE TAGU"/>
    <property type="match status" value="1"/>
</dbReference>
<comment type="caution">
    <text evidence="4">The sequence shown here is derived from an EMBL/GenBank/DDBJ whole genome shotgun (WGS) entry which is preliminary data.</text>
</comment>
<dbReference type="NCBIfam" id="TIGR00350">
    <property type="entry name" value="lytR_cpsA_psr"/>
    <property type="match status" value="1"/>
</dbReference>
<evidence type="ECO:0000259" key="3">
    <source>
        <dbReference type="Pfam" id="PF03816"/>
    </source>
</evidence>
<feature type="compositionally biased region" description="Basic residues" evidence="2">
    <location>
        <begin position="354"/>
        <end position="365"/>
    </location>
</feature>
<dbReference type="AlphaFoldDB" id="A0A9X3MZE5"/>
<comment type="similarity">
    <text evidence="1">Belongs to the LytR/CpsA/Psr (LCP) family.</text>
</comment>
<name>A0A9X3MZE5_9ACTN</name>
<proteinExistence type="inferred from homology"/>
<gene>
    <name evidence="4" type="ORF">OM076_27190</name>
</gene>
<feature type="compositionally biased region" description="Pro residues" evidence="2">
    <location>
        <begin position="51"/>
        <end position="62"/>
    </location>
</feature>
<dbReference type="Pfam" id="PF03816">
    <property type="entry name" value="LytR_cpsA_psr"/>
    <property type="match status" value="1"/>
</dbReference>
<dbReference type="RefSeq" id="WP_270043235.1">
    <property type="nucleotide sequence ID" value="NZ_JAPDOD010000029.1"/>
</dbReference>
<dbReference type="Proteomes" id="UP001149140">
    <property type="component" value="Unassembled WGS sequence"/>
</dbReference>
<protein>
    <submittedName>
        <fullName evidence="4">LCP family protein</fullName>
    </submittedName>
</protein>
<keyword evidence="5" id="KW-1185">Reference proteome</keyword>
<sequence>MSWRRNRTERPPRVGAAVLAKAFAGVLTVFIATTAGVAGAGYLQIQPPAVPKGAPPAPPPLDDIPEEKLPDVEPGGPRTLLILGSDRRAKTSTDAKLYGQAEQPHSDTIVLVRLDPKRNRIAVMSLPRDLAVTIPGYTDNTKINQAYDEGGPALTLDTVKLLFSNATGHEMTINSVIDVNFNGFQRAVNYIKGVYVDVDQHYNNPEGTGFAAIDIQPGYQRLVGSDALAYVRYRHTDSDLFRNARQQEFLRQAASQPAVDKLKNLSSAENFLGTMRSYFRFDKKFLSRRNLAGMIKTAVYLAIHHAPVNQISLAAGITEAQDAKTDTRLYLSNETLQKAYDQFMTGEGTVNPKRTTKAKKDKKATKASATAGLENARRLGEDMAVLAAPRLKNLPFYFPEYRTLGSRYANDTPRVYSLRDEQGTLQRAYRIVISTGAPGEYYGVQGMTWKTPPLLDSPDRVRVINGRRLLLFYDGSKLRQVAWKTPRGVYYVTNTLDRKLSNSKMLAIAASLRRLNS</sequence>